<feature type="domain" description="Type VI secretion system IcmF C-terminal" evidence="2">
    <location>
        <begin position="1082"/>
        <end position="1185"/>
    </location>
</feature>
<dbReference type="InterPro" id="IPR027417">
    <property type="entry name" value="P-loop_NTPase"/>
</dbReference>
<feature type="transmembrane region" description="Helical" evidence="1">
    <location>
        <begin position="468"/>
        <end position="489"/>
    </location>
</feature>
<feature type="domain" description="Type VI secretion system component TssM1 N-terminal" evidence="4">
    <location>
        <begin position="208"/>
        <end position="476"/>
    </location>
</feature>
<keyword evidence="1" id="KW-1133">Transmembrane helix</keyword>
<protein>
    <submittedName>
        <fullName evidence="5">Type VI secretion system membrane subunit TssM</fullName>
    </submittedName>
</protein>
<accession>A0AAW3YX46</accession>
<dbReference type="Proteomes" id="UP001193920">
    <property type="component" value="Unassembled WGS sequence"/>
</dbReference>
<dbReference type="PANTHER" id="PTHR36153:SF1">
    <property type="entry name" value="TYPE VI SECRETION SYSTEM COMPONENT TSSM1"/>
    <property type="match status" value="1"/>
</dbReference>
<reference evidence="5" key="1">
    <citation type="submission" date="2020-09" db="EMBL/GenBank/DDBJ databases">
        <authorList>
            <person name="Palma L."/>
            <person name="Caballero P."/>
            <person name="Berry C."/>
            <person name="Del Valle E."/>
        </authorList>
    </citation>
    <scope>NUCLEOTIDE SEQUENCE</scope>
    <source>
        <strain evidence="5">M</strain>
    </source>
</reference>
<sequence>MLNVLLSIITSRLTWSFFGVTAISAIIGFLGPIITIGNVMPLKSMTARITTIILFFLVWALAKLIPRLYRLWVNKNLEKQLNVNRESNSQTKQSEQYSTLAERFSNATRLLKKAYFSGLYHQNKPGWTKLFSRQYIYQLPWYLVIGASHSGKTTALSNSGLHYSLVDHLGKFAQYQQQPTNDINWWFTNHAVLLDTSGRYTSQPNANSQDAGEWNKLIQLLKKYRARQPINGIIITVSVDDLLTQPSEKRNQQAYILSKRLSELHEKFKIQIPIYILITKTDLLKGFSAYFNHFDKASREQIWGFDFPWGNKLQYQLIKLFEKKYQELQSRLNAELPTVLLNEYHPKQCAESYLFPQEIASLRPLIAQYLEGVFAKSNFEIPCHLRGLYFTSGTQDGVPIDNVMAQFNRQLKLPTNNGSNSMSWENDKGAVSTAPANQAYFLKNVLENIFREAGIASHNRWWVYRKRLLNGTGYVILIATLVFVSKLFLTSYNNNHDYLSEVGTKISNIVRQDNALEKNTDNIYTLLPLLNNLANLDNSPSFSLDKPPLSYRMGLYRGKQVSEASRALYQKTLKSLLLPQVVKLIKNQMQNDHANDDIEKIYNTLKAYQMLYQPQYYDGKFLHDWVMQYLETYSGADITQKQLQQINQHLRQLLDNQIVTSPFVRDTDLVKKKQKFISKIPPAQRAYNYLKNKLLDDPNLTSVTLDTLAGPQATLVFSDTHETSSTNGISGMFTPAGYRKGIDKDLKAFLTTLYSQDNWVLGPYAKKLTTEEIQFFVKQLYIDDYISQWDNFLAGIHLNHNDNLEQRTNTARLLSSSDSPLRNLLINIDKNVTLNNALTNAVPDKNSALSKQFNKVAKKPLPDKSPDNDNQRNTPELELEKHFAPITALATNPNGKNNPKIPFDETLKKIGELYQYLISVQNAVKTDIPFPPNNIIVQLQAASERLPMPFKNMVSSLTLGASSDSQISDMKNVAKHLNAEIGTFCHQAIANRYPLTPKAQQEIKPDDMARMFASETGLMDRFFQKNLVGKIDTTQPKWQFMPGVNGKTLPGGEALLKPFQQAQIVRNTLFISGTPSPLFNIMVRPVSMDNDILSMILDVDGQKLQYSHGPQLSQLISWPGPNKTNQVHIQLNLSNGTTVNLSTAGFWALNRLLDHAQKLHSVNADDTGMRATFNIKGHSVSLDFIPNSVLSPFKLPAFSCPSSKMLTA</sequence>
<dbReference type="InterPro" id="IPR025743">
    <property type="entry name" value="TssM1_N"/>
</dbReference>
<dbReference type="Pfam" id="PF06761">
    <property type="entry name" value="IcmF-related"/>
    <property type="match status" value="1"/>
</dbReference>
<dbReference type="NCBIfam" id="TIGR03348">
    <property type="entry name" value="VI_IcmF"/>
    <property type="match status" value="1"/>
</dbReference>
<gene>
    <name evidence="5" type="primary">tssM</name>
    <name evidence="5" type="ORF">ID854_19650</name>
</gene>
<name>A0AAW3YX46_9GAMM</name>
<dbReference type="InterPro" id="IPR010623">
    <property type="entry name" value="IcmF_C"/>
</dbReference>
<dbReference type="InterPro" id="IPR017731">
    <property type="entry name" value="TssM1-like"/>
</dbReference>
<dbReference type="PANTHER" id="PTHR36153">
    <property type="entry name" value="INNER MEMBRANE PROTEIN-RELATED"/>
    <property type="match status" value="1"/>
</dbReference>
<comment type="caution">
    <text evidence="5">The sequence shown here is derived from an EMBL/GenBank/DDBJ whole genome shotgun (WGS) entry which is preliminary data.</text>
</comment>
<evidence type="ECO:0000259" key="3">
    <source>
        <dbReference type="Pfam" id="PF06761"/>
    </source>
</evidence>
<dbReference type="Pfam" id="PF06744">
    <property type="entry name" value="IcmF_C"/>
    <property type="match status" value="1"/>
</dbReference>
<dbReference type="AlphaFoldDB" id="A0AAW3YX46"/>
<dbReference type="CDD" id="cd00882">
    <property type="entry name" value="Ras_like_GTPase"/>
    <property type="match status" value="1"/>
</dbReference>
<evidence type="ECO:0000259" key="4">
    <source>
        <dbReference type="Pfam" id="PF14331"/>
    </source>
</evidence>
<keyword evidence="1" id="KW-0812">Transmembrane</keyword>
<dbReference type="InterPro" id="IPR053156">
    <property type="entry name" value="T6SS_TssM-like"/>
</dbReference>
<feature type="transmembrane region" description="Helical" evidence="1">
    <location>
        <begin position="12"/>
        <end position="34"/>
    </location>
</feature>
<dbReference type="RefSeq" id="WP_323852180.1">
    <property type="nucleotide sequence ID" value="NZ_JACXBC010000109.1"/>
</dbReference>
<dbReference type="SUPFAM" id="SSF52540">
    <property type="entry name" value="P-loop containing nucleoside triphosphate hydrolases"/>
    <property type="match status" value="1"/>
</dbReference>
<dbReference type="Pfam" id="PF14331">
    <property type="entry name" value="IcmF-related_N"/>
    <property type="match status" value="1"/>
</dbReference>
<feature type="domain" description="IcmF-related" evidence="3">
    <location>
        <begin position="527"/>
        <end position="832"/>
    </location>
</feature>
<keyword evidence="1" id="KW-0472">Membrane</keyword>
<proteinExistence type="predicted"/>
<reference evidence="5" key="2">
    <citation type="journal article" date="2024" name="Toxins">
        <title>Genome Sequence Analysis of Native Xenorhabdus Strains Isolated from Entomopathogenic Nematodes in Argentina.</title>
        <authorList>
            <person name="Palma L."/>
            <person name="Frizzo L."/>
            <person name="Kaiser S."/>
            <person name="Berry C."/>
            <person name="Caballero P."/>
            <person name="Bode H.B."/>
            <person name="Del Valle E.E."/>
        </authorList>
    </citation>
    <scope>NUCLEOTIDE SEQUENCE</scope>
    <source>
        <strain evidence="5">M</strain>
    </source>
</reference>
<evidence type="ECO:0000259" key="2">
    <source>
        <dbReference type="Pfam" id="PF06744"/>
    </source>
</evidence>
<organism evidence="5">
    <name type="scientific">Xenorhabdus szentirmaii</name>
    <dbReference type="NCBI Taxonomy" id="290112"/>
    <lineage>
        <taxon>Bacteria</taxon>
        <taxon>Pseudomonadati</taxon>
        <taxon>Pseudomonadota</taxon>
        <taxon>Gammaproteobacteria</taxon>
        <taxon>Enterobacterales</taxon>
        <taxon>Morganellaceae</taxon>
        <taxon>Xenorhabdus</taxon>
    </lineage>
</organism>
<evidence type="ECO:0000313" key="5">
    <source>
        <dbReference type="EMBL" id="MBD2802590.1"/>
    </source>
</evidence>
<dbReference type="InterPro" id="IPR009612">
    <property type="entry name" value="IcmF-rel"/>
</dbReference>
<dbReference type="EMBL" id="JACXBF010000527">
    <property type="protein sequence ID" value="MBD2802590.1"/>
    <property type="molecule type" value="Genomic_DNA"/>
</dbReference>
<feature type="transmembrane region" description="Helical" evidence="1">
    <location>
        <begin position="46"/>
        <end position="65"/>
    </location>
</feature>
<evidence type="ECO:0000256" key="1">
    <source>
        <dbReference type="SAM" id="Phobius"/>
    </source>
</evidence>